<keyword evidence="4" id="KW-0804">Transcription</keyword>
<evidence type="ECO:0000313" key="8">
    <source>
        <dbReference type="Proteomes" id="UP000574276"/>
    </source>
</evidence>
<dbReference type="Pfam" id="PF08281">
    <property type="entry name" value="Sigma70_r4_2"/>
    <property type="match status" value="1"/>
</dbReference>
<dbReference type="InterPro" id="IPR014284">
    <property type="entry name" value="RNA_pol_sigma-70_dom"/>
</dbReference>
<dbReference type="GO" id="GO:0016987">
    <property type="term" value="F:sigma factor activity"/>
    <property type="evidence" value="ECO:0007669"/>
    <property type="project" value="UniProtKB-KW"/>
</dbReference>
<keyword evidence="2" id="KW-0805">Transcription regulation</keyword>
<dbReference type="InterPro" id="IPR007627">
    <property type="entry name" value="RNA_pol_sigma70_r2"/>
</dbReference>
<evidence type="ECO:0000256" key="1">
    <source>
        <dbReference type="ARBA" id="ARBA00010641"/>
    </source>
</evidence>
<evidence type="ECO:0000256" key="4">
    <source>
        <dbReference type="ARBA" id="ARBA00023163"/>
    </source>
</evidence>
<dbReference type="AlphaFoldDB" id="A0A839K5X4"/>
<dbReference type="GO" id="GO:0006352">
    <property type="term" value="P:DNA-templated transcription initiation"/>
    <property type="evidence" value="ECO:0007669"/>
    <property type="project" value="InterPro"/>
</dbReference>
<feature type="domain" description="RNA polymerase sigma-70 region 2" evidence="5">
    <location>
        <begin position="11"/>
        <end position="77"/>
    </location>
</feature>
<dbReference type="InterPro" id="IPR036388">
    <property type="entry name" value="WH-like_DNA-bd_sf"/>
</dbReference>
<keyword evidence="3" id="KW-0731">Sigma factor</keyword>
<accession>A0A839K5X4</accession>
<dbReference type="SUPFAM" id="SSF88659">
    <property type="entry name" value="Sigma3 and sigma4 domains of RNA polymerase sigma factors"/>
    <property type="match status" value="1"/>
</dbReference>
<organism evidence="7 8">
    <name type="scientific">Variimorphobacter saccharofermentans</name>
    <dbReference type="NCBI Taxonomy" id="2755051"/>
    <lineage>
        <taxon>Bacteria</taxon>
        <taxon>Bacillati</taxon>
        <taxon>Bacillota</taxon>
        <taxon>Clostridia</taxon>
        <taxon>Lachnospirales</taxon>
        <taxon>Lachnospiraceae</taxon>
        <taxon>Variimorphobacter</taxon>
    </lineage>
</organism>
<dbReference type="SUPFAM" id="SSF88946">
    <property type="entry name" value="Sigma2 domain of RNA polymerase sigma factors"/>
    <property type="match status" value="1"/>
</dbReference>
<dbReference type="CDD" id="cd06171">
    <property type="entry name" value="Sigma70_r4"/>
    <property type="match status" value="1"/>
</dbReference>
<dbReference type="Pfam" id="PF04542">
    <property type="entry name" value="Sigma70_r2"/>
    <property type="match status" value="1"/>
</dbReference>
<reference evidence="7 8" key="1">
    <citation type="submission" date="2020-07" db="EMBL/GenBank/DDBJ databases">
        <title>Characterization and genome sequencing of isolate MD1, a novel member within the family Lachnospiraceae.</title>
        <authorList>
            <person name="Rettenmaier R."/>
            <person name="Di Bello L."/>
            <person name="Zinser C."/>
            <person name="Scheitz K."/>
            <person name="Liebl W."/>
            <person name="Zverlov V."/>
        </authorList>
    </citation>
    <scope>NUCLEOTIDE SEQUENCE [LARGE SCALE GENOMIC DNA]</scope>
    <source>
        <strain evidence="7 8">MD1</strain>
    </source>
</reference>
<comment type="similarity">
    <text evidence="1">Belongs to the sigma-70 factor family. ECF subfamily.</text>
</comment>
<dbReference type="InterPro" id="IPR013249">
    <property type="entry name" value="RNA_pol_sigma70_r4_t2"/>
</dbReference>
<evidence type="ECO:0000259" key="5">
    <source>
        <dbReference type="Pfam" id="PF04542"/>
    </source>
</evidence>
<dbReference type="InterPro" id="IPR039425">
    <property type="entry name" value="RNA_pol_sigma-70-like"/>
</dbReference>
<evidence type="ECO:0000313" key="7">
    <source>
        <dbReference type="EMBL" id="MBB2184717.1"/>
    </source>
</evidence>
<protein>
    <submittedName>
        <fullName evidence="7">RNA polymerase sigma factor</fullName>
    </submittedName>
</protein>
<name>A0A839K5X4_9FIRM</name>
<dbReference type="Gene3D" id="1.10.10.10">
    <property type="entry name" value="Winged helix-like DNA-binding domain superfamily/Winged helix DNA-binding domain"/>
    <property type="match status" value="1"/>
</dbReference>
<evidence type="ECO:0000259" key="6">
    <source>
        <dbReference type="Pfam" id="PF08281"/>
    </source>
</evidence>
<dbReference type="PANTHER" id="PTHR43133:SF60">
    <property type="entry name" value="RNA POLYMERASE SIGMA FACTOR SIGV"/>
    <property type="match status" value="1"/>
</dbReference>
<dbReference type="RefSeq" id="WP_228354277.1">
    <property type="nucleotide sequence ID" value="NZ_JACEGA010000001.1"/>
</dbReference>
<feature type="domain" description="RNA polymerase sigma factor 70 region 4 type 2" evidence="6">
    <location>
        <begin position="114"/>
        <end position="164"/>
    </location>
</feature>
<dbReference type="Proteomes" id="UP000574276">
    <property type="component" value="Unassembled WGS sequence"/>
</dbReference>
<dbReference type="Gene3D" id="1.10.1740.10">
    <property type="match status" value="1"/>
</dbReference>
<evidence type="ECO:0000256" key="3">
    <source>
        <dbReference type="ARBA" id="ARBA00023082"/>
    </source>
</evidence>
<comment type="caution">
    <text evidence="7">The sequence shown here is derived from an EMBL/GenBank/DDBJ whole genome shotgun (WGS) entry which is preliminary data.</text>
</comment>
<dbReference type="PANTHER" id="PTHR43133">
    <property type="entry name" value="RNA POLYMERASE ECF-TYPE SIGMA FACTO"/>
    <property type="match status" value="1"/>
</dbReference>
<sequence>MDRNAFEKMTEHYSKDIYGFCLHLAAGRRDHADDLYQDTIVKAYQIKERIAENQNPKAFILAIAISLWKSHIRKEHRRNRIAPQFALEEENWDIEDRGNHPEDMMLKKEEGTFLHNALARLEDKYRIPLVLYYFNQFDLEEISNICNMPIGTVKSRLFRGRERLKKQLQKEGYQYE</sequence>
<dbReference type="NCBIfam" id="TIGR02937">
    <property type="entry name" value="sigma70-ECF"/>
    <property type="match status" value="1"/>
</dbReference>
<evidence type="ECO:0000256" key="2">
    <source>
        <dbReference type="ARBA" id="ARBA00023015"/>
    </source>
</evidence>
<proteinExistence type="inferred from homology"/>
<gene>
    <name evidence="7" type="ORF">H0486_17765</name>
</gene>
<keyword evidence="8" id="KW-1185">Reference proteome</keyword>
<dbReference type="InterPro" id="IPR013324">
    <property type="entry name" value="RNA_pol_sigma_r3/r4-like"/>
</dbReference>
<dbReference type="EMBL" id="JACEGA010000001">
    <property type="protein sequence ID" value="MBB2184717.1"/>
    <property type="molecule type" value="Genomic_DNA"/>
</dbReference>
<dbReference type="InterPro" id="IPR013325">
    <property type="entry name" value="RNA_pol_sigma_r2"/>
</dbReference>
<dbReference type="GO" id="GO:0003677">
    <property type="term" value="F:DNA binding"/>
    <property type="evidence" value="ECO:0007669"/>
    <property type="project" value="InterPro"/>
</dbReference>